<organism evidence="2 3">
    <name type="scientific">Actinopolyspora alba</name>
    <dbReference type="NCBI Taxonomy" id="673379"/>
    <lineage>
        <taxon>Bacteria</taxon>
        <taxon>Bacillati</taxon>
        <taxon>Actinomycetota</taxon>
        <taxon>Actinomycetes</taxon>
        <taxon>Actinopolysporales</taxon>
        <taxon>Actinopolysporaceae</taxon>
        <taxon>Actinopolyspora</taxon>
        <taxon>Actinopolyspora alba group</taxon>
    </lineage>
</organism>
<dbReference type="Proteomes" id="UP000198716">
    <property type="component" value="Unassembled WGS sequence"/>
</dbReference>
<accession>A0A1I1TPJ9</accession>
<keyword evidence="1" id="KW-0472">Membrane</keyword>
<gene>
    <name evidence="2" type="ORF">SAMN04487819_101165</name>
</gene>
<dbReference type="EMBL" id="FOMZ01000001">
    <property type="protein sequence ID" value="SFD59128.1"/>
    <property type="molecule type" value="Genomic_DNA"/>
</dbReference>
<feature type="transmembrane region" description="Helical" evidence="1">
    <location>
        <begin position="59"/>
        <end position="78"/>
    </location>
</feature>
<keyword evidence="3" id="KW-1185">Reference proteome</keyword>
<evidence type="ECO:0000313" key="2">
    <source>
        <dbReference type="EMBL" id="SFD59128.1"/>
    </source>
</evidence>
<dbReference type="RefSeq" id="WP_092922258.1">
    <property type="nucleotide sequence ID" value="NZ_FOMZ01000001.1"/>
</dbReference>
<keyword evidence="1" id="KW-0812">Transmembrane</keyword>
<protein>
    <submittedName>
        <fullName evidence="2">Uncharacterized protein</fullName>
    </submittedName>
</protein>
<evidence type="ECO:0000313" key="3">
    <source>
        <dbReference type="Proteomes" id="UP000198716"/>
    </source>
</evidence>
<reference evidence="3" key="1">
    <citation type="submission" date="2016-10" db="EMBL/GenBank/DDBJ databases">
        <authorList>
            <person name="Varghese N."/>
            <person name="Submissions S."/>
        </authorList>
    </citation>
    <scope>NUCLEOTIDE SEQUENCE [LARGE SCALE GENOMIC DNA]</scope>
    <source>
        <strain evidence="3">DSM 45004</strain>
    </source>
</reference>
<keyword evidence="1" id="KW-1133">Transmembrane helix</keyword>
<feature type="transmembrane region" description="Helical" evidence="1">
    <location>
        <begin position="21"/>
        <end position="47"/>
    </location>
</feature>
<dbReference type="AlphaFoldDB" id="A0A1I1TPJ9"/>
<feature type="transmembrane region" description="Helical" evidence="1">
    <location>
        <begin position="90"/>
        <end position="109"/>
    </location>
</feature>
<evidence type="ECO:0000256" key="1">
    <source>
        <dbReference type="SAM" id="Phobius"/>
    </source>
</evidence>
<sequence length="126" mass="13124">MVPKKQRPPGVDPRTRDPLAILGGMLYALGVFEWVSVVPINLLGAAINGTTDSTTNELFTVLLVLFALVCGAGTLIICANIGMVGTTSKVVLGGYLLLLTIGIGANIWFVTLTGSPPNRCEVPPCG</sequence>
<proteinExistence type="predicted"/>
<name>A0A1I1TPJ9_9ACTN</name>